<evidence type="ECO:0000313" key="3">
    <source>
        <dbReference type="Proteomes" id="UP000667802"/>
    </source>
</evidence>
<gene>
    <name evidence="2" type="ORF">G7B40_039685</name>
</gene>
<reference evidence="3" key="1">
    <citation type="journal article" date="2021" name="Science">
        <title>Hunting the eagle killer: A cyanobacterial neurotoxin causes vacuolar myelinopathy.</title>
        <authorList>
            <person name="Breinlinger S."/>
            <person name="Phillips T.J."/>
            <person name="Haram B.N."/>
            <person name="Mares J."/>
            <person name="Martinez Yerena J.A."/>
            <person name="Hrouzek P."/>
            <person name="Sobotka R."/>
            <person name="Henderson W.M."/>
            <person name="Schmieder P."/>
            <person name="Williams S.M."/>
            <person name="Lauderdale J.D."/>
            <person name="Wilde H.D."/>
            <person name="Gerrin W."/>
            <person name="Kust A."/>
            <person name="Washington J.W."/>
            <person name="Wagner C."/>
            <person name="Geier B."/>
            <person name="Liebeke M."/>
            <person name="Enke H."/>
            <person name="Niedermeyer T.H.J."/>
            <person name="Wilde S.B."/>
        </authorList>
    </citation>
    <scope>NUCLEOTIDE SEQUENCE [LARGE SCALE GENOMIC DNA]</scope>
    <source>
        <strain evidence="3">Thurmond2011</strain>
    </source>
</reference>
<organism evidence="2 3">
    <name type="scientific">Aetokthonos hydrillicola Thurmond2011</name>
    <dbReference type="NCBI Taxonomy" id="2712845"/>
    <lineage>
        <taxon>Bacteria</taxon>
        <taxon>Bacillati</taxon>
        <taxon>Cyanobacteriota</taxon>
        <taxon>Cyanophyceae</taxon>
        <taxon>Nostocales</taxon>
        <taxon>Hapalosiphonaceae</taxon>
        <taxon>Aetokthonos</taxon>
    </lineage>
</organism>
<accession>A0AAP5IG01</accession>
<feature type="region of interest" description="Disordered" evidence="1">
    <location>
        <begin position="26"/>
        <end position="52"/>
    </location>
</feature>
<proteinExistence type="predicted"/>
<evidence type="ECO:0000256" key="1">
    <source>
        <dbReference type="SAM" id="MobiDB-lite"/>
    </source>
</evidence>
<keyword evidence="3" id="KW-1185">Reference proteome</keyword>
<dbReference type="Proteomes" id="UP000667802">
    <property type="component" value="Unassembled WGS sequence"/>
</dbReference>
<name>A0AAP5IG01_9CYAN</name>
<dbReference type="EMBL" id="JAALHA020000037">
    <property type="protein sequence ID" value="MDR9900614.1"/>
    <property type="molecule type" value="Genomic_DNA"/>
</dbReference>
<comment type="caution">
    <text evidence="2">The sequence shown here is derived from an EMBL/GenBank/DDBJ whole genome shotgun (WGS) entry which is preliminary data.</text>
</comment>
<evidence type="ECO:0000313" key="2">
    <source>
        <dbReference type="EMBL" id="MDR9900614.1"/>
    </source>
</evidence>
<sequence>MPCQHNIYRKRILRYRRHWQRTFHYNGKQSPHPLRGQTAVSLPVWGGQNTLH</sequence>
<protein>
    <submittedName>
        <fullName evidence="2">Uncharacterized protein</fullName>
    </submittedName>
</protein>
<dbReference type="AlphaFoldDB" id="A0AAP5IG01"/>